<dbReference type="AlphaFoldDB" id="A0A164ZDN6"/>
<evidence type="ECO:0000313" key="2">
    <source>
        <dbReference type="EMBL" id="KZF18970.1"/>
    </source>
</evidence>
<dbReference type="GeneID" id="28901804"/>
<feature type="transmembrane region" description="Helical" evidence="1">
    <location>
        <begin position="16"/>
        <end position="33"/>
    </location>
</feature>
<evidence type="ECO:0000313" key="3">
    <source>
        <dbReference type="Proteomes" id="UP000076632"/>
    </source>
</evidence>
<reference evidence="2 3" key="1">
    <citation type="journal article" date="2016" name="Fungal Biol.">
        <title>The genome of Xylona heveae provides a window into fungal endophytism.</title>
        <authorList>
            <person name="Gazis R."/>
            <person name="Kuo A."/>
            <person name="Riley R."/>
            <person name="LaButti K."/>
            <person name="Lipzen A."/>
            <person name="Lin J."/>
            <person name="Amirebrahimi M."/>
            <person name="Hesse C.N."/>
            <person name="Spatafora J.W."/>
            <person name="Henrissat B."/>
            <person name="Hainaut M."/>
            <person name="Grigoriev I.V."/>
            <person name="Hibbett D.S."/>
        </authorList>
    </citation>
    <scope>NUCLEOTIDE SEQUENCE [LARGE SCALE GENOMIC DNA]</scope>
    <source>
        <strain evidence="2 3">TC161</strain>
    </source>
</reference>
<proteinExistence type="predicted"/>
<organism evidence="2 3">
    <name type="scientific">Xylona heveae (strain CBS 132557 / TC161)</name>
    <dbReference type="NCBI Taxonomy" id="1328760"/>
    <lineage>
        <taxon>Eukaryota</taxon>
        <taxon>Fungi</taxon>
        <taxon>Dikarya</taxon>
        <taxon>Ascomycota</taxon>
        <taxon>Pezizomycotina</taxon>
        <taxon>Xylonomycetes</taxon>
        <taxon>Xylonales</taxon>
        <taxon>Xylonaceae</taxon>
        <taxon>Xylona</taxon>
    </lineage>
</organism>
<keyword evidence="3" id="KW-1185">Reference proteome</keyword>
<protein>
    <submittedName>
        <fullName evidence="2">Uncharacterized protein</fullName>
    </submittedName>
</protein>
<accession>A0A164ZDN6</accession>
<gene>
    <name evidence="2" type="ORF">L228DRAFT_51640</name>
</gene>
<keyword evidence="1" id="KW-1133">Transmembrane helix</keyword>
<keyword evidence="1" id="KW-0472">Membrane</keyword>
<dbReference type="EMBL" id="KV407468">
    <property type="protein sequence ID" value="KZF18970.1"/>
    <property type="molecule type" value="Genomic_DNA"/>
</dbReference>
<dbReference type="Proteomes" id="UP000076632">
    <property type="component" value="Unassembled WGS sequence"/>
</dbReference>
<sequence>MQYCPGSSFTNFPLKLFHRIIATAVNSILAFIAKFQQDIVYYSDNRRSSQRHGFEEKKLRNELRSQNNFCFFFRG</sequence>
<name>A0A164ZDN6_XYLHT</name>
<dbReference type="InParanoid" id="A0A164ZDN6"/>
<evidence type="ECO:0000256" key="1">
    <source>
        <dbReference type="SAM" id="Phobius"/>
    </source>
</evidence>
<dbReference type="RefSeq" id="XP_018184525.1">
    <property type="nucleotide sequence ID" value="XM_018336667.1"/>
</dbReference>
<keyword evidence="1" id="KW-0812">Transmembrane</keyword>